<gene>
    <name evidence="5" type="ORF">EAH86_12890</name>
</gene>
<keyword evidence="6" id="KW-1185">Reference proteome</keyword>
<dbReference type="SUPFAM" id="SSF53335">
    <property type="entry name" value="S-adenosyl-L-methionine-dependent methyltransferases"/>
    <property type="match status" value="1"/>
</dbReference>
<dbReference type="InterPro" id="IPR008854">
    <property type="entry name" value="TPMT"/>
</dbReference>
<dbReference type="AlphaFoldDB" id="A0A502CV06"/>
<evidence type="ECO:0000313" key="6">
    <source>
        <dbReference type="Proteomes" id="UP000317722"/>
    </source>
</evidence>
<name>A0A502CV06_9MICO</name>
<keyword evidence="3" id="KW-0949">S-adenosyl-L-methionine</keyword>
<dbReference type="Pfam" id="PF13649">
    <property type="entry name" value="Methyltransf_25"/>
    <property type="match status" value="1"/>
</dbReference>
<dbReference type="GO" id="GO:0032259">
    <property type="term" value="P:methylation"/>
    <property type="evidence" value="ECO:0007669"/>
    <property type="project" value="UniProtKB-KW"/>
</dbReference>
<dbReference type="InterPro" id="IPR029063">
    <property type="entry name" value="SAM-dependent_MTases_sf"/>
</dbReference>
<dbReference type="OrthoDB" id="189743at2"/>
<evidence type="ECO:0000256" key="1">
    <source>
        <dbReference type="ARBA" id="ARBA00022603"/>
    </source>
</evidence>
<reference evidence="5 6" key="1">
    <citation type="journal article" date="2019" name="Environ. Microbiol.">
        <title>Species interactions and distinct microbial communities in high Arctic permafrost affected cryosols are associated with the CH4 and CO2 gas fluxes.</title>
        <authorList>
            <person name="Altshuler I."/>
            <person name="Hamel J."/>
            <person name="Turney S."/>
            <person name="Magnuson E."/>
            <person name="Levesque R."/>
            <person name="Greer C."/>
            <person name="Whyte L.G."/>
        </authorList>
    </citation>
    <scope>NUCLEOTIDE SEQUENCE [LARGE SCALE GENOMIC DNA]</scope>
    <source>
        <strain evidence="5 6">S9.3A</strain>
    </source>
</reference>
<dbReference type="Proteomes" id="UP000317722">
    <property type="component" value="Unassembled WGS sequence"/>
</dbReference>
<evidence type="ECO:0000256" key="3">
    <source>
        <dbReference type="ARBA" id="ARBA00022691"/>
    </source>
</evidence>
<keyword evidence="1 5" id="KW-0489">Methyltransferase</keyword>
<evidence type="ECO:0000313" key="5">
    <source>
        <dbReference type="EMBL" id="TPG16360.1"/>
    </source>
</evidence>
<dbReference type="GO" id="GO:0008757">
    <property type="term" value="F:S-adenosylmethionine-dependent methyltransferase activity"/>
    <property type="evidence" value="ECO:0007669"/>
    <property type="project" value="InterPro"/>
</dbReference>
<comment type="caution">
    <text evidence="5">The sequence shown here is derived from an EMBL/GenBank/DDBJ whole genome shotgun (WGS) entry which is preliminary data.</text>
</comment>
<dbReference type="Gene3D" id="3.40.50.150">
    <property type="entry name" value="Vaccinia Virus protein VP39"/>
    <property type="match status" value="1"/>
</dbReference>
<accession>A0A502CV06</accession>
<proteinExistence type="predicted"/>
<dbReference type="EMBL" id="RCZM01000004">
    <property type="protein sequence ID" value="TPG16360.1"/>
    <property type="molecule type" value="Genomic_DNA"/>
</dbReference>
<keyword evidence="2 5" id="KW-0808">Transferase</keyword>
<sequence>MAEAGREDPTGWFERLYAQASRGAATVPWDRGVPSVLLVEWAEREQVDGAGRTAIVVGAGYGRDSEFVAGLGFRTTAFDISPTAVRDTRERFPDTTVDYVAANLLDLPPTWLGGFDLVVEDMTVQSLPESLRSEATRAVASLVAPNGTLVVVAAARDEDQHVDGPPWPLTPSQVEAFAAGGLERLDVERIPDAVDPEVHRWLGLFTRHTSPASAEGVGG</sequence>
<feature type="domain" description="Methyltransferase" evidence="4">
    <location>
        <begin position="57"/>
        <end position="147"/>
    </location>
</feature>
<dbReference type="InterPro" id="IPR041698">
    <property type="entry name" value="Methyltransf_25"/>
</dbReference>
<dbReference type="CDD" id="cd02440">
    <property type="entry name" value="AdoMet_MTases"/>
    <property type="match status" value="1"/>
</dbReference>
<evidence type="ECO:0000256" key="2">
    <source>
        <dbReference type="ARBA" id="ARBA00022679"/>
    </source>
</evidence>
<protein>
    <submittedName>
        <fullName evidence="5">Class I SAM-dependent methyltransferase</fullName>
    </submittedName>
</protein>
<evidence type="ECO:0000259" key="4">
    <source>
        <dbReference type="Pfam" id="PF13649"/>
    </source>
</evidence>
<organism evidence="5 6">
    <name type="scientific">Pedococcus bigeumensis</name>
    <dbReference type="NCBI Taxonomy" id="433644"/>
    <lineage>
        <taxon>Bacteria</taxon>
        <taxon>Bacillati</taxon>
        <taxon>Actinomycetota</taxon>
        <taxon>Actinomycetes</taxon>
        <taxon>Micrococcales</taxon>
        <taxon>Intrasporangiaceae</taxon>
        <taxon>Pedococcus</taxon>
    </lineage>
</organism>
<dbReference type="PROSITE" id="PS51585">
    <property type="entry name" value="SAM_MT_TPMT"/>
    <property type="match status" value="1"/>
</dbReference>